<feature type="region of interest" description="Disordered" evidence="1">
    <location>
        <begin position="1"/>
        <end position="94"/>
    </location>
</feature>
<dbReference type="SUPFAM" id="SSF52949">
    <property type="entry name" value="Macro domain-like"/>
    <property type="match status" value="1"/>
</dbReference>
<reference evidence="3" key="1">
    <citation type="journal article" date="2023" name="Mol. Phylogenet. Evol.">
        <title>Genome-scale phylogeny and comparative genomics of the fungal order Sordariales.</title>
        <authorList>
            <person name="Hensen N."/>
            <person name="Bonometti L."/>
            <person name="Westerberg I."/>
            <person name="Brannstrom I.O."/>
            <person name="Guillou S."/>
            <person name="Cros-Aarteil S."/>
            <person name="Calhoun S."/>
            <person name="Haridas S."/>
            <person name="Kuo A."/>
            <person name="Mondo S."/>
            <person name="Pangilinan J."/>
            <person name="Riley R."/>
            <person name="LaButti K."/>
            <person name="Andreopoulos B."/>
            <person name="Lipzen A."/>
            <person name="Chen C."/>
            <person name="Yan M."/>
            <person name="Daum C."/>
            <person name="Ng V."/>
            <person name="Clum A."/>
            <person name="Steindorff A."/>
            <person name="Ohm R.A."/>
            <person name="Martin F."/>
            <person name="Silar P."/>
            <person name="Natvig D.O."/>
            <person name="Lalanne C."/>
            <person name="Gautier V."/>
            <person name="Ament-Velasquez S.L."/>
            <person name="Kruys A."/>
            <person name="Hutchinson M.I."/>
            <person name="Powell A.J."/>
            <person name="Barry K."/>
            <person name="Miller A.N."/>
            <person name="Grigoriev I.V."/>
            <person name="Debuchy R."/>
            <person name="Gladieux P."/>
            <person name="Hiltunen Thoren M."/>
            <person name="Johannesson H."/>
        </authorList>
    </citation>
    <scope>NUCLEOTIDE SEQUENCE</scope>
    <source>
        <strain evidence="3">CBS 168.71</strain>
    </source>
</reference>
<name>A0AAE0H9K5_9PEZI</name>
<dbReference type="EMBL" id="JAUEPN010000007">
    <property type="protein sequence ID" value="KAK3292361.1"/>
    <property type="molecule type" value="Genomic_DNA"/>
</dbReference>
<reference evidence="3" key="2">
    <citation type="submission" date="2023-06" db="EMBL/GenBank/DDBJ databases">
        <authorList>
            <consortium name="Lawrence Berkeley National Laboratory"/>
            <person name="Haridas S."/>
            <person name="Hensen N."/>
            <person name="Bonometti L."/>
            <person name="Westerberg I."/>
            <person name="Brannstrom I.O."/>
            <person name="Guillou S."/>
            <person name="Cros-Aarteil S."/>
            <person name="Calhoun S."/>
            <person name="Kuo A."/>
            <person name="Mondo S."/>
            <person name="Pangilinan J."/>
            <person name="Riley R."/>
            <person name="Labutti K."/>
            <person name="Andreopoulos B."/>
            <person name="Lipzen A."/>
            <person name="Chen C."/>
            <person name="Yanf M."/>
            <person name="Daum C."/>
            <person name="Ng V."/>
            <person name="Clum A."/>
            <person name="Steindorff A."/>
            <person name="Ohm R."/>
            <person name="Martin F."/>
            <person name="Silar P."/>
            <person name="Natvig D."/>
            <person name="Lalanne C."/>
            <person name="Gautier V."/>
            <person name="Ament-Velasquez S.L."/>
            <person name="Kruys A."/>
            <person name="Hutchinson M.I."/>
            <person name="Powell A.J."/>
            <person name="Barry K."/>
            <person name="Miller A.N."/>
            <person name="Grigoriev I.V."/>
            <person name="Debuchy R."/>
            <person name="Gladieux P."/>
            <person name="Thoren M.H."/>
            <person name="Johannesson H."/>
        </authorList>
    </citation>
    <scope>NUCLEOTIDE SEQUENCE</scope>
    <source>
        <strain evidence="3">CBS 168.71</strain>
    </source>
</reference>
<evidence type="ECO:0000256" key="1">
    <source>
        <dbReference type="SAM" id="MobiDB-lite"/>
    </source>
</evidence>
<dbReference type="RefSeq" id="XP_062655875.1">
    <property type="nucleotide sequence ID" value="XM_062804503.1"/>
</dbReference>
<keyword evidence="4" id="KW-1185">Reference proteome</keyword>
<proteinExistence type="predicted"/>
<gene>
    <name evidence="3" type="ORF">B0H64DRAFT_406416</name>
</gene>
<dbReference type="Gene3D" id="3.40.220.10">
    <property type="entry name" value="Leucine Aminopeptidase, subunit E, domain 1"/>
    <property type="match status" value="1"/>
</dbReference>
<dbReference type="PANTHER" id="PTHR35596:SF1">
    <property type="entry name" value="MICROBIAL-TYPE PARG CATALYTIC DOMAIN-CONTAINING PROTEIN"/>
    <property type="match status" value="1"/>
</dbReference>
<dbReference type="Proteomes" id="UP001278766">
    <property type="component" value="Unassembled WGS sequence"/>
</dbReference>
<dbReference type="InterPro" id="IPR043472">
    <property type="entry name" value="Macro_dom-like"/>
</dbReference>
<feature type="compositionally biased region" description="Low complexity" evidence="1">
    <location>
        <begin position="68"/>
        <end position="77"/>
    </location>
</feature>
<comment type="caution">
    <text evidence="3">The sequence shown here is derived from an EMBL/GenBank/DDBJ whole genome shotgun (WGS) entry which is preliminary data.</text>
</comment>
<feature type="compositionally biased region" description="Low complexity" evidence="1">
    <location>
        <begin position="34"/>
        <end position="43"/>
    </location>
</feature>
<evidence type="ECO:0000313" key="4">
    <source>
        <dbReference type="Proteomes" id="UP001278766"/>
    </source>
</evidence>
<accession>A0AAE0H9K5</accession>
<dbReference type="NCBIfam" id="TIGR02452">
    <property type="entry name" value="TIGR02452 family protein"/>
    <property type="match status" value="1"/>
</dbReference>
<dbReference type="AlphaFoldDB" id="A0AAE0H9K5"/>
<dbReference type="Pfam" id="PF10021">
    <property type="entry name" value="PARG_cat_microb"/>
    <property type="match status" value="1"/>
</dbReference>
<sequence>MNYILSFVGSGPDEKPSPKRSSRPRTPPRRSPSRRISPYTTRRAMAEPGSGSGLGSGRGQAPAPPGFNSQQSPTGSSSPPPPNSREALREVARETQDVVRSVLNQLGTTDKAQFSTQHNLDTLGRLNPFFCPAFTTPTKIQVLNEDTLNAGLALLPDSSNQDPRHDNPHPLVVNFARHDKPGGGWLNGALAQEETLCYRSSLWKALPYTAQHPLPRGAAVYSPYVIVVRDDLARGGHRLLPGIKPLTAPPPLLSVVSIAALRNPRTQTFRLADGVTRKTVFRSDDDRDMTKRNMRLVLRIAAHNRHRHLVLGALGCGVYANPPEDVAHCWLEVLREDEFSGGWWRQICFAVFDPRGDGNYEVFRRVLQDQKV</sequence>
<feature type="compositionally biased region" description="Basic residues" evidence="1">
    <location>
        <begin position="18"/>
        <end position="33"/>
    </location>
</feature>
<dbReference type="InterPro" id="IPR019261">
    <property type="entry name" value="PARG_cat_microbial"/>
</dbReference>
<evidence type="ECO:0000259" key="2">
    <source>
        <dbReference type="Pfam" id="PF10021"/>
    </source>
</evidence>
<dbReference type="PANTHER" id="PTHR35596">
    <property type="entry name" value="DUF2263 DOMAIN-CONTAINING PROTEIN"/>
    <property type="match status" value="1"/>
</dbReference>
<dbReference type="GeneID" id="87841451"/>
<dbReference type="InterPro" id="IPR012664">
    <property type="entry name" value="CHP02452"/>
</dbReference>
<evidence type="ECO:0000313" key="3">
    <source>
        <dbReference type="EMBL" id="KAK3292361.1"/>
    </source>
</evidence>
<feature type="domain" description="Microbial-type PARG catalytic" evidence="2">
    <location>
        <begin position="132"/>
        <end position="230"/>
    </location>
</feature>
<organism evidence="3 4">
    <name type="scientific">Chaetomium fimeti</name>
    <dbReference type="NCBI Taxonomy" id="1854472"/>
    <lineage>
        <taxon>Eukaryota</taxon>
        <taxon>Fungi</taxon>
        <taxon>Dikarya</taxon>
        <taxon>Ascomycota</taxon>
        <taxon>Pezizomycotina</taxon>
        <taxon>Sordariomycetes</taxon>
        <taxon>Sordariomycetidae</taxon>
        <taxon>Sordariales</taxon>
        <taxon>Chaetomiaceae</taxon>
        <taxon>Chaetomium</taxon>
    </lineage>
</organism>
<protein>
    <recommendedName>
        <fullName evidence="2">Microbial-type PARG catalytic domain-containing protein</fullName>
    </recommendedName>
</protein>